<organism evidence="2">
    <name type="scientific">Sesamum radiatum</name>
    <name type="common">Black benniseed</name>
    <dbReference type="NCBI Taxonomy" id="300843"/>
    <lineage>
        <taxon>Eukaryota</taxon>
        <taxon>Viridiplantae</taxon>
        <taxon>Streptophyta</taxon>
        <taxon>Embryophyta</taxon>
        <taxon>Tracheophyta</taxon>
        <taxon>Spermatophyta</taxon>
        <taxon>Magnoliopsida</taxon>
        <taxon>eudicotyledons</taxon>
        <taxon>Gunneridae</taxon>
        <taxon>Pentapetalae</taxon>
        <taxon>asterids</taxon>
        <taxon>lamiids</taxon>
        <taxon>Lamiales</taxon>
        <taxon>Pedaliaceae</taxon>
        <taxon>Sesamum</taxon>
    </lineage>
</organism>
<dbReference type="EMBL" id="JACGWJ010001273">
    <property type="protein sequence ID" value="KAL0283503.1"/>
    <property type="molecule type" value="Genomic_DNA"/>
</dbReference>
<dbReference type="AlphaFoldDB" id="A0AAW2IPL8"/>
<proteinExistence type="predicted"/>
<dbReference type="Pfam" id="PF13966">
    <property type="entry name" value="zf-RVT"/>
    <property type="match status" value="1"/>
</dbReference>
<feature type="domain" description="Reverse transcriptase zinc-binding" evidence="1">
    <location>
        <begin position="315"/>
        <end position="396"/>
    </location>
</feature>
<reference evidence="2" key="1">
    <citation type="submission" date="2020-06" db="EMBL/GenBank/DDBJ databases">
        <authorList>
            <person name="Li T."/>
            <person name="Hu X."/>
            <person name="Zhang T."/>
            <person name="Song X."/>
            <person name="Zhang H."/>
            <person name="Dai N."/>
            <person name="Sheng W."/>
            <person name="Hou X."/>
            <person name="Wei L."/>
        </authorList>
    </citation>
    <scope>NUCLEOTIDE SEQUENCE</scope>
    <source>
        <strain evidence="2">G02</strain>
        <tissue evidence="2">Leaf</tissue>
    </source>
</reference>
<evidence type="ECO:0000313" key="2">
    <source>
        <dbReference type="EMBL" id="KAL0283503.1"/>
    </source>
</evidence>
<evidence type="ECO:0000259" key="1">
    <source>
        <dbReference type="Pfam" id="PF13966"/>
    </source>
</evidence>
<name>A0AAW2IPL8_SESRA</name>
<dbReference type="PANTHER" id="PTHR33116">
    <property type="entry name" value="REVERSE TRANSCRIPTASE ZINC-BINDING DOMAIN-CONTAINING PROTEIN-RELATED-RELATED"/>
    <property type="match status" value="1"/>
</dbReference>
<reference evidence="2" key="2">
    <citation type="journal article" date="2024" name="Plant">
        <title>Genomic evolution and insights into agronomic trait innovations of Sesamum species.</title>
        <authorList>
            <person name="Miao H."/>
            <person name="Wang L."/>
            <person name="Qu L."/>
            <person name="Liu H."/>
            <person name="Sun Y."/>
            <person name="Le M."/>
            <person name="Wang Q."/>
            <person name="Wei S."/>
            <person name="Zheng Y."/>
            <person name="Lin W."/>
            <person name="Duan Y."/>
            <person name="Cao H."/>
            <person name="Xiong S."/>
            <person name="Wang X."/>
            <person name="Wei L."/>
            <person name="Li C."/>
            <person name="Ma Q."/>
            <person name="Ju M."/>
            <person name="Zhao R."/>
            <person name="Li G."/>
            <person name="Mu C."/>
            <person name="Tian Q."/>
            <person name="Mei H."/>
            <person name="Zhang T."/>
            <person name="Gao T."/>
            <person name="Zhang H."/>
        </authorList>
    </citation>
    <scope>NUCLEOTIDE SEQUENCE</scope>
    <source>
        <strain evidence="2">G02</strain>
    </source>
</reference>
<gene>
    <name evidence="2" type="ORF">Sradi_7226200</name>
</gene>
<sequence>MEIWHILLKIRTQSDDCFQHHWKCKELGILNLCFADDVLIFCAGTINSVRTIKATLMMEFAAMSGLYVNPGKSTIILSKSVRRDRQGIIDLMGFQEGSLPIKYLGVPLTSSRLTTTDCQPLLDKFAQRLAGWNHLTLSFAGRTQVIKSVLSSLHIYWASAFMLPKSIIRNVERKMREFLWKGSSASGCAKVSWAQVCKPKEQGGLGIRSVLHMNQAMMMKHVWRILQRDNQSLWVAWVNRLWTDPWHPRGLLLSWFPRGPVITGLPADSLLCTVMHQGQWCWPPSRRVEVQGIVAELPPIGPQPSDVITWKSGKFNTKSVLSMIQPASSHVLWHHLLGGKFKIPRHDFVLWLALWGRLSTMDRIRISCSDVECILCGGRFLETHAHLFFECSFSKRCIDILKARVRFQWLQAGWDQDIIWASRRWRGKHLINAASRALLASIVYYIWRERNNRRFSATASPAEAVALRALEEVRCRIIVAKCKPTLQLHVLYRIWKIPWDRP</sequence>
<accession>A0AAW2IPL8</accession>
<dbReference type="InterPro" id="IPR026960">
    <property type="entry name" value="RVT-Znf"/>
</dbReference>
<protein>
    <recommendedName>
        <fullName evidence="1">Reverse transcriptase zinc-binding domain-containing protein</fullName>
    </recommendedName>
</protein>
<dbReference type="PANTHER" id="PTHR33116:SF76">
    <property type="entry name" value="DUF4283 DOMAIN-CONTAINING PROTEIN"/>
    <property type="match status" value="1"/>
</dbReference>
<comment type="caution">
    <text evidence="2">The sequence shown here is derived from an EMBL/GenBank/DDBJ whole genome shotgun (WGS) entry which is preliminary data.</text>
</comment>